<reference evidence="3" key="2">
    <citation type="submission" date="2020-10" db="EMBL/GenBank/DDBJ databases">
        <title>Mucilaginibacter sp. nov., isolated from soil.</title>
        <authorList>
            <person name="Jeon C.O."/>
        </authorList>
    </citation>
    <scope>NUCLEOTIDE SEQUENCE</scope>
    <source>
        <strain evidence="3">R11</strain>
    </source>
</reference>
<sequence>MMKLKSVKIHKYKSIENEQSFIVEDDITILVGMNESGKTSILEALAKSNYFQNDKSFKYNTTHDYPRKEKKNLDKSGDDPIAITCNYSISENLLATIANDIGEGIFSQKNFSVSYKFSNKRTYNDITCDFKKFIEAKTESLGISSKALNDKLLAAVKKDSLDAVINEYKDEKIIAALKLLSDYFKNVNGWANPLCEYIMRIHLAPNLPKYLYYDEYYSLPSRISIENLQREDLNDEEQKTAKALFELADINVDELMDAENYEDFKAELEATQATITDELFKYWGTNKNLEIIFDIDKIQKEEKKTIVNPYNGQQETLTDVKVVEHILDIRVKNRRSGVSLPLKNRSKGFNWFFSFLVWFKKIQEDKTSNFILLLDEPGLNLHASAQDNLLRFLEDLSDDYQIIYSTHSPFMIESDNLNKVRTVFETEKGSVISDSIQEKDPNTLFPLQAALGYDLAQNLFVSKHNLLVEGASDLLYIQVMSSLLQASGLTSLDEKITIVPTGGLDKVATFISLLRGSDLNIVCLLDTYKDGQAKFDDLIDHKIIAKKKIRFFDEFLEGYTTADIEDLFAKEDYLKIYNEAFPTKKINLTDLNDKIKPTLIQISKYLGVDRFNHYRPANILAAKGIDITFFDKITIDNFQKVFIEINKLF</sequence>
<dbReference type="CDD" id="cd00267">
    <property type="entry name" value="ABC_ATPase"/>
    <property type="match status" value="1"/>
</dbReference>
<protein>
    <submittedName>
        <fullName evidence="3">AAA family ATPase</fullName>
    </submittedName>
</protein>
<dbReference type="Pfam" id="PF13175">
    <property type="entry name" value="AAA_15"/>
    <property type="match status" value="1"/>
</dbReference>
<dbReference type="InterPro" id="IPR034139">
    <property type="entry name" value="TOPRIM_OLD"/>
</dbReference>
<dbReference type="AlphaFoldDB" id="A0A965ZFC8"/>
<keyword evidence="4" id="KW-1185">Reference proteome</keyword>
<proteinExistence type="predicted"/>
<dbReference type="InterPro" id="IPR041685">
    <property type="entry name" value="AAA_GajA/Old/RecF-like"/>
</dbReference>
<dbReference type="Proteomes" id="UP000638732">
    <property type="component" value="Unassembled WGS sequence"/>
</dbReference>
<dbReference type="SUPFAM" id="SSF52540">
    <property type="entry name" value="P-loop containing nucleoside triphosphate hydrolases"/>
    <property type="match status" value="1"/>
</dbReference>
<name>A0A965ZFC8_9SPHI</name>
<dbReference type="Gene3D" id="3.40.50.300">
    <property type="entry name" value="P-loop containing nucleotide triphosphate hydrolases"/>
    <property type="match status" value="2"/>
</dbReference>
<feature type="domain" description="Endonuclease GajA/Old nuclease/RecF-like AAA" evidence="1">
    <location>
        <begin position="2"/>
        <end position="412"/>
    </location>
</feature>
<accession>A0A965ZFC8</accession>
<comment type="caution">
    <text evidence="3">The sequence shown here is derived from an EMBL/GenBank/DDBJ whole genome shotgun (WGS) entry which is preliminary data.</text>
</comment>
<dbReference type="InterPro" id="IPR051396">
    <property type="entry name" value="Bact_Antivir_Def_Nuclease"/>
</dbReference>
<dbReference type="PANTHER" id="PTHR43581">
    <property type="entry name" value="ATP/GTP PHOSPHATASE"/>
    <property type="match status" value="1"/>
</dbReference>
<reference evidence="3" key="1">
    <citation type="submission" date="2020-01" db="EMBL/GenBank/DDBJ databases">
        <authorList>
            <person name="Seo Y.L."/>
        </authorList>
    </citation>
    <scope>NUCLEOTIDE SEQUENCE</scope>
    <source>
        <strain evidence="3">R11</strain>
    </source>
</reference>
<evidence type="ECO:0000313" key="4">
    <source>
        <dbReference type="Proteomes" id="UP000638732"/>
    </source>
</evidence>
<gene>
    <name evidence="3" type="ORF">GSY63_04605</name>
</gene>
<evidence type="ECO:0000259" key="1">
    <source>
        <dbReference type="Pfam" id="PF13175"/>
    </source>
</evidence>
<feature type="domain" description="OLD protein-like TOPRIM" evidence="2">
    <location>
        <begin position="460"/>
        <end position="526"/>
    </location>
</feature>
<dbReference type="PANTHER" id="PTHR43581:SF3">
    <property type="entry name" value="AAA+ ATPASE DOMAIN-CONTAINING PROTEIN"/>
    <property type="match status" value="1"/>
</dbReference>
<organism evidence="3 4">
    <name type="scientific">Mucilaginibacter agri</name>
    <dbReference type="NCBI Taxonomy" id="2695265"/>
    <lineage>
        <taxon>Bacteria</taxon>
        <taxon>Pseudomonadati</taxon>
        <taxon>Bacteroidota</taxon>
        <taxon>Sphingobacteriia</taxon>
        <taxon>Sphingobacteriales</taxon>
        <taxon>Sphingobacteriaceae</taxon>
        <taxon>Mucilaginibacter</taxon>
    </lineage>
</organism>
<dbReference type="Pfam" id="PF20469">
    <property type="entry name" value="OLD-like_TOPRIM"/>
    <property type="match status" value="1"/>
</dbReference>
<evidence type="ECO:0000313" key="3">
    <source>
        <dbReference type="EMBL" id="NCD68631.1"/>
    </source>
</evidence>
<dbReference type="InterPro" id="IPR027417">
    <property type="entry name" value="P-loop_NTPase"/>
</dbReference>
<evidence type="ECO:0000259" key="2">
    <source>
        <dbReference type="Pfam" id="PF20469"/>
    </source>
</evidence>
<dbReference type="EMBL" id="WWEO01000039">
    <property type="protein sequence ID" value="NCD68631.1"/>
    <property type="molecule type" value="Genomic_DNA"/>
</dbReference>